<dbReference type="PANTHER" id="PTHR43776:SF7">
    <property type="entry name" value="D,D-DIPEPTIDE TRANSPORT ATP-BINDING PROTEIN DDPF-RELATED"/>
    <property type="match status" value="1"/>
</dbReference>
<dbReference type="Pfam" id="PF08352">
    <property type="entry name" value="oligo_HPY"/>
    <property type="match status" value="1"/>
</dbReference>
<evidence type="ECO:0000259" key="5">
    <source>
        <dbReference type="PROSITE" id="PS50893"/>
    </source>
</evidence>
<dbReference type="GO" id="GO:0016887">
    <property type="term" value="F:ATP hydrolysis activity"/>
    <property type="evidence" value="ECO:0007669"/>
    <property type="project" value="InterPro"/>
</dbReference>
<dbReference type="InterPro" id="IPR027417">
    <property type="entry name" value="P-loop_NTPase"/>
</dbReference>
<dbReference type="AlphaFoldDB" id="X1TAH0"/>
<protein>
    <recommendedName>
        <fullName evidence="5">ABC transporter domain-containing protein</fullName>
    </recommendedName>
</protein>
<dbReference type="GO" id="GO:0015833">
    <property type="term" value="P:peptide transport"/>
    <property type="evidence" value="ECO:0007669"/>
    <property type="project" value="InterPro"/>
</dbReference>
<dbReference type="SUPFAM" id="SSF52540">
    <property type="entry name" value="P-loop containing nucleoside triphosphate hydrolases"/>
    <property type="match status" value="1"/>
</dbReference>
<dbReference type="InterPro" id="IPR017871">
    <property type="entry name" value="ABC_transporter-like_CS"/>
</dbReference>
<organism evidence="6">
    <name type="scientific">marine sediment metagenome</name>
    <dbReference type="NCBI Taxonomy" id="412755"/>
    <lineage>
        <taxon>unclassified sequences</taxon>
        <taxon>metagenomes</taxon>
        <taxon>ecological metagenomes</taxon>
    </lineage>
</organism>
<dbReference type="InterPro" id="IPR003593">
    <property type="entry name" value="AAA+_ATPase"/>
</dbReference>
<evidence type="ECO:0000256" key="2">
    <source>
        <dbReference type="ARBA" id="ARBA00022448"/>
    </source>
</evidence>
<name>X1TAH0_9ZZZZ</name>
<dbReference type="NCBIfam" id="TIGR01727">
    <property type="entry name" value="oligo_HPY"/>
    <property type="match status" value="1"/>
</dbReference>
<reference evidence="6" key="1">
    <citation type="journal article" date="2014" name="Front. Microbiol.">
        <title>High frequency of phylogenetically diverse reductive dehalogenase-homologous genes in deep subseafloor sedimentary metagenomes.</title>
        <authorList>
            <person name="Kawai M."/>
            <person name="Futagami T."/>
            <person name="Toyoda A."/>
            <person name="Takaki Y."/>
            <person name="Nishi S."/>
            <person name="Hori S."/>
            <person name="Arai W."/>
            <person name="Tsubouchi T."/>
            <person name="Morono Y."/>
            <person name="Uchiyama I."/>
            <person name="Ito T."/>
            <person name="Fujiyama A."/>
            <person name="Inagaki F."/>
            <person name="Takami H."/>
        </authorList>
    </citation>
    <scope>NUCLEOTIDE SEQUENCE</scope>
    <source>
        <strain evidence="6">Expedition CK06-06</strain>
    </source>
</reference>
<dbReference type="SMART" id="SM00382">
    <property type="entry name" value="AAA"/>
    <property type="match status" value="1"/>
</dbReference>
<dbReference type="PROSITE" id="PS00211">
    <property type="entry name" value="ABC_TRANSPORTER_1"/>
    <property type="match status" value="1"/>
</dbReference>
<accession>X1TAH0</accession>
<gene>
    <name evidence="6" type="ORF">S12H4_16241</name>
</gene>
<dbReference type="InterPro" id="IPR003439">
    <property type="entry name" value="ABC_transporter-like_ATP-bd"/>
</dbReference>
<evidence type="ECO:0000256" key="1">
    <source>
        <dbReference type="ARBA" id="ARBA00005417"/>
    </source>
</evidence>
<proteinExistence type="inferred from homology"/>
<dbReference type="GO" id="GO:0055085">
    <property type="term" value="P:transmembrane transport"/>
    <property type="evidence" value="ECO:0007669"/>
    <property type="project" value="UniProtKB-ARBA"/>
</dbReference>
<dbReference type="InterPro" id="IPR050319">
    <property type="entry name" value="ABC_transp_ATP-bind"/>
</dbReference>
<sequence length="297" mass="33324">MEKLVEVKNLKKWFWTGKSLLGKKKAVRAVDDVSFFIEKKEILGLVGESGCGKTTCGKTILRILDPTEGKIYFNGQEITHLRKKEMLKFRRKMMIIYQDPFGSLDPRMTIGATIAEPMEVHKTASKKEREEKVIEIMGKVGLLPDQISRYPHEFSGGQRQRIGIARALATNPEFIVADECVSALDVSIQAQIINLLLDLQKEFGLTLLFVAHDLSVIKHICDRVAVMYLGKIVETASKKGLFNNPKHPYTQALLSAIPIPDPKLRKKGKILMGDVPSPINPPSGCRFHTRCPYVKAV</sequence>
<comment type="similarity">
    <text evidence="1">Belongs to the ABC transporter superfamily.</text>
</comment>
<dbReference type="FunFam" id="3.40.50.300:FF:000016">
    <property type="entry name" value="Oligopeptide ABC transporter ATP-binding component"/>
    <property type="match status" value="1"/>
</dbReference>
<dbReference type="EMBL" id="BARW01007843">
    <property type="protein sequence ID" value="GAI76994.1"/>
    <property type="molecule type" value="Genomic_DNA"/>
</dbReference>
<evidence type="ECO:0000256" key="4">
    <source>
        <dbReference type="ARBA" id="ARBA00022840"/>
    </source>
</evidence>
<dbReference type="CDD" id="cd03257">
    <property type="entry name" value="ABC_NikE_OppD_transporters"/>
    <property type="match status" value="1"/>
</dbReference>
<evidence type="ECO:0000256" key="3">
    <source>
        <dbReference type="ARBA" id="ARBA00022741"/>
    </source>
</evidence>
<feature type="non-terminal residue" evidence="6">
    <location>
        <position position="297"/>
    </location>
</feature>
<keyword evidence="3" id="KW-0547">Nucleotide-binding</keyword>
<dbReference type="GO" id="GO:0005524">
    <property type="term" value="F:ATP binding"/>
    <property type="evidence" value="ECO:0007669"/>
    <property type="project" value="UniProtKB-KW"/>
</dbReference>
<evidence type="ECO:0000313" key="6">
    <source>
        <dbReference type="EMBL" id="GAI76994.1"/>
    </source>
</evidence>
<dbReference type="PANTHER" id="PTHR43776">
    <property type="entry name" value="TRANSPORT ATP-BINDING PROTEIN"/>
    <property type="match status" value="1"/>
</dbReference>
<keyword evidence="2" id="KW-0813">Transport</keyword>
<comment type="caution">
    <text evidence="6">The sequence shown here is derived from an EMBL/GenBank/DDBJ whole genome shotgun (WGS) entry which is preliminary data.</text>
</comment>
<dbReference type="InterPro" id="IPR013563">
    <property type="entry name" value="Oligopep_ABC_C"/>
</dbReference>
<dbReference type="PROSITE" id="PS50893">
    <property type="entry name" value="ABC_TRANSPORTER_2"/>
    <property type="match status" value="1"/>
</dbReference>
<keyword evidence="4" id="KW-0067">ATP-binding</keyword>
<dbReference type="Pfam" id="PF00005">
    <property type="entry name" value="ABC_tran"/>
    <property type="match status" value="1"/>
</dbReference>
<dbReference type="Gene3D" id="3.40.50.300">
    <property type="entry name" value="P-loop containing nucleotide triphosphate hydrolases"/>
    <property type="match status" value="1"/>
</dbReference>
<feature type="domain" description="ABC transporter" evidence="5">
    <location>
        <begin position="5"/>
        <end position="254"/>
    </location>
</feature>